<evidence type="ECO:0000313" key="2">
    <source>
        <dbReference type="WBParaSite" id="PS1159_v2.g12055.t1"/>
    </source>
</evidence>
<dbReference type="Proteomes" id="UP000887580">
    <property type="component" value="Unplaced"/>
</dbReference>
<protein>
    <submittedName>
        <fullName evidence="2">WW domain-containing protein</fullName>
    </submittedName>
</protein>
<evidence type="ECO:0000313" key="1">
    <source>
        <dbReference type="Proteomes" id="UP000887580"/>
    </source>
</evidence>
<reference evidence="2" key="1">
    <citation type="submission" date="2022-11" db="UniProtKB">
        <authorList>
            <consortium name="WormBaseParasite"/>
        </authorList>
    </citation>
    <scope>IDENTIFICATION</scope>
</reference>
<dbReference type="WBParaSite" id="PS1159_v2.g12055.t1">
    <property type="protein sequence ID" value="PS1159_v2.g12055.t1"/>
    <property type="gene ID" value="PS1159_v2.g12055"/>
</dbReference>
<name>A0AC35EYX2_9BILA</name>
<organism evidence="1 2">
    <name type="scientific">Panagrolaimus sp. PS1159</name>
    <dbReference type="NCBI Taxonomy" id="55785"/>
    <lineage>
        <taxon>Eukaryota</taxon>
        <taxon>Metazoa</taxon>
        <taxon>Ecdysozoa</taxon>
        <taxon>Nematoda</taxon>
        <taxon>Chromadorea</taxon>
        <taxon>Rhabditida</taxon>
        <taxon>Tylenchina</taxon>
        <taxon>Panagrolaimomorpha</taxon>
        <taxon>Panagrolaimoidea</taxon>
        <taxon>Panagrolaimidae</taxon>
        <taxon>Panagrolaimus</taxon>
    </lineage>
</organism>
<proteinExistence type="predicted"/>
<accession>A0AC35EYX2</accession>
<sequence>MHFQRFANTRPTRCPPIRFSHFKFAPSHPIRIPTVRLPLVFPSLPPQFLPQSSLSNQQWFGYPTTYYPVLPPPPSNVPQQIPTQSAISQSLQIPLPAEPTLSDPQPSYEMSKQFVGDYESSVVTSSKEIKREEVSPAVSDPIQSQPTSEEAQNDEEEEEVEKSKLKLYEKNPDWIETYTDDGIIYYYHKETRETSWEEPPPKAPEKIAPKPVFQESKGS</sequence>